<accession>A0A0R3KNA8</accession>
<sequence>MLATFVAGTTESAAGIIEVQNYSMVNGSGTSNWGSYNYYDTTYSGSGNKNAEGTIFDANGKAIANPAAMLSGGTGLLTDGVIATQNYSQVSPGQYVGWKYIDPTITFKLTANSGVQGISIAVGLSPFVQSYVVDGNVVLGSGLVGPPATFELSINGGASTIYTPVASSVTGNSEILTILFPDLVVGDTFALTLKRGPLLHDGLFYNNFYNGNPANHIGDPQFYLNAGQPNLEPWLMVSEVQFLSAVPEPSTWVMMIAGFAGLGFVAYRRKTQSAIAMA</sequence>
<dbReference type="Pfam" id="PF07589">
    <property type="entry name" value="PEP-CTERM"/>
    <property type="match status" value="1"/>
</dbReference>
<dbReference type="AlphaFoldDB" id="A0A0R3KNA8"/>
<feature type="domain" description="Ice-binding protein C-terminal" evidence="2">
    <location>
        <begin position="245"/>
        <end position="270"/>
    </location>
</feature>
<gene>
    <name evidence="3" type="ORF">CQ12_04305</name>
</gene>
<organism evidence="3 4">
    <name type="scientific">Bradyrhizobium jicamae</name>
    <dbReference type="NCBI Taxonomy" id="280332"/>
    <lineage>
        <taxon>Bacteria</taxon>
        <taxon>Pseudomonadati</taxon>
        <taxon>Pseudomonadota</taxon>
        <taxon>Alphaproteobacteria</taxon>
        <taxon>Hyphomicrobiales</taxon>
        <taxon>Nitrobacteraceae</taxon>
        <taxon>Bradyrhizobium</taxon>
    </lineage>
</organism>
<dbReference type="EMBL" id="LLXZ01000215">
    <property type="protein sequence ID" value="KRQ94756.1"/>
    <property type="molecule type" value="Genomic_DNA"/>
</dbReference>
<keyword evidence="1" id="KW-0472">Membrane</keyword>
<evidence type="ECO:0000256" key="1">
    <source>
        <dbReference type="SAM" id="Phobius"/>
    </source>
</evidence>
<evidence type="ECO:0000259" key="2">
    <source>
        <dbReference type="Pfam" id="PF07589"/>
    </source>
</evidence>
<evidence type="ECO:0000313" key="4">
    <source>
        <dbReference type="Proteomes" id="UP000050863"/>
    </source>
</evidence>
<dbReference type="Proteomes" id="UP000050863">
    <property type="component" value="Unassembled WGS sequence"/>
</dbReference>
<comment type="caution">
    <text evidence="3">The sequence shown here is derived from an EMBL/GenBank/DDBJ whole genome shotgun (WGS) entry which is preliminary data.</text>
</comment>
<keyword evidence="1" id="KW-0812">Transmembrane</keyword>
<dbReference type="InterPro" id="IPR013424">
    <property type="entry name" value="Ice-binding_C"/>
</dbReference>
<evidence type="ECO:0000313" key="3">
    <source>
        <dbReference type="EMBL" id="KRQ94756.1"/>
    </source>
</evidence>
<name>A0A0R3KNA8_9BRAD</name>
<protein>
    <recommendedName>
        <fullName evidence="2">Ice-binding protein C-terminal domain-containing protein</fullName>
    </recommendedName>
</protein>
<keyword evidence="4" id="KW-1185">Reference proteome</keyword>
<keyword evidence="1" id="KW-1133">Transmembrane helix</keyword>
<proteinExistence type="predicted"/>
<dbReference type="RefSeq" id="WP_057840228.1">
    <property type="nucleotide sequence ID" value="NZ_LLXZ01000215.1"/>
</dbReference>
<feature type="transmembrane region" description="Helical" evidence="1">
    <location>
        <begin position="250"/>
        <end position="267"/>
    </location>
</feature>
<dbReference type="Gene3D" id="2.60.120.1190">
    <property type="match status" value="1"/>
</dbReference>
<dbReference type="NCBIfam" id="TIGR02595">
    <property type="entry name" value="PEP_CTERM"/>
    <property type="match status" value="1"/>
</dbReference>
<reference evidence="3 4" key="1">
    <citation type="submission" date="2014-03" db="EMBL/GenBank/DDBJ databases">
        <title>Bradyrhizobium valentinum sp. nov., isolated from effective nodules of Lupinus mariae-josephae, a lupine endemic of basic-lime soils in Eastern Spain.</title>
        <authorList>
            <person name="Duran D."/>
            <person name="Rey L."/>
            <person name="Navarro A."/>
            <person name="Busquets A."/>
            <person name="Imperial J."/>
            <person name="Ruiz-Argueso T."/>
        </authorList>
    </citation>
    <scope>NUCLEOTIDE SEQUENCE [LARGE SCALE GENOMIC DNA]</scope>
    <source>
        <strain evidence="3 4">PAC68</strain>
    </source>
</reference>